<dbReference type="RefSeq" id="WP_124398225.1">
    <property type="nucleotide sequence ID" value="NZ_BHZE01000017.1"/>
</dbReference>
<dbReference type="Proteomes" id="UP000286715">
    <property type="component" value="Unassembled WGS sequence"/>
</dbReference>
<reference evidence="1 2" key="1">
    <citation type="submission" date="2018-11" db="EMBL/GenBank/DDBJ databases">
        <title>Schleiferia aggregans sp. nov., a moderately thermophilic heterotrophic bacterium isolated from microbial mats at a terrestrial hot spring.</title>
        <authorList>
            <person name="Iino T."/>
            <person name="Ohkuma M."/>
            <person name="Haruta S."/>
        </authorList>
    </citation>
    <scope>NUCLEOTIDE SEQUENCE [LARGE SCALE GENOMIC DNA]</scope>
    <source>
        <strain evidence="1 2">LA</strain>
    </source>
</reference>
<gene>
    <name evidence="1" type="ORF">JCM31826_16430</name>
</gene>
<dbReference type="AlphaFoldDB" id="A0A401XMD8"/>
<dbReference type="OrthoDB" id="9943357at2"/>
<evidence type="ECO:0000313" key="1">
    <source>
        <dbReference type="EMBL" id="GCD78161.1"/>
    </source>
</evidence>
<protein>
    <recommendedName>
        <fullName evidence="3">Lipoprotein</fullName>
    </recommendedName>
</protein>
<evidence type="ECO:0008006" key="3">
    <source>
        <dbReference type="Google" id="ProtNLM"/>
    </source>
</evidence>
<proteinExistence type="predicted"/>
<organism evidence="1 2">
    <name type="scientific">Thermaurantimonas aggregans</name>
    <dbReference type="NCBI Taxonomy" id="2173829"/>
    <lineage>
        <taxon>Bacteria</taxon>
        <taxon>Pseudomonadati</taxon>
        <taxon>Bacteroidota</taxon>
        <taxon>Flavobacteriia</taxon>
        <taxon>Flavobacteriales</taxon>
        <taxon>Schleiferiaceae</taxon>
        <taxon>Thermaurantimonas</taxon>
    </lineage>
</organism>
<accession>A0A401XMD8</accession>
<keyword evidence="2" id="KW-1185">Reference proteome</keyword>
<dbReference type="PROSITE" id="PS51257">
    <property type="entry name" value="PROKAR_LIPOPROTEIN"/>
    <property type="match status" value="1"/>
</dbReference>
<evidence type="ECO:0000313" key="2">
    <source>
        <dbReference type="Proteomes" id="UP000286715"/>
    </source>
</evidence>
<sequence length="194" mass="22445">MKRFTSFTLFTFFSLFLFGCKNKSEIIIPVHKSSHDVFKDFKDLKHCISQTGDTFVARHSADTLFVAGEASSNQVPVYQVITHLLTITDLQLQIEFQLKAKYDSVTLSRLHDELTMKIFHLGEENEMMFNNLPKEMVCVKNCQYIESLKLLGQEYTSVLTMRSPEKPLIYYSLQNGGKFIGFKCGNNLQYKWID</sequence>
<name>A0A401XMD8_9FLAO</name>
<dbReference type="EMBL" id="BHZE01000017">
    <property type="protein sequence ID" value="GCD78161.1"/>
    <property type="molecule type" value="Genomic_DNA"/>
</dbReference>
<comment type="caution">
    <text evidence="1">The sequence shown here is derived from an EMBL/GenBank/DDBJ whole genome shotgun (WGS) entry which is preliminary data.</text>
</comment>